<feature type="compositionally biased region" description="Low complexity" evidence="7">
    <location>
        <begin position="82"/>
        <end position="114"/>
    </location>
</feature>
<evidence type="ECO:0000256" key="6">
    <source>
        <dbReference type="ARBA" id="ARBA00034854"/>
    </source>
</evidence>
<proteinExistence type="inferred from homology"/>
<dbReference type="InterPro" id="IPR006744">
    <property type="entry name" value="Poxvirus_A12"/>
</dbReference>
<comment type="subcellular location">
    <subcellularLocation>
        <location evidence="1">Virion</location>
    </subcellularLocation>
</comment>
<feature type="compositionally biased region" description="Low complexity" evidence="7">
    <location>
        <begin position="200"/>
        <end position="243"/>
    </location>
</feature>
<evidence type="ECO:0000256" key="7">
    <source>
        <dbReference type="SAM" id="MobiDB-lite"/>
    </source>
</evidence>
<feature type="region of interest" description="Disordered" evidence="7">
    <location>
        <begin position="169"/>
        <end position="262"/>
    </location>
</feature>
<feature type="compositionally biased region" description="Low complexity" evidence="7">
    <location>
        <begin position="58"/>
        <end position="75"/>
    </location>
</feature>
<organism evidence="8 9">
    <name type="scientific">Orf virus</name>
    <name type="common">ORFV</name>
    <dbReference type="NCBI Taxonomy" id="10258"/>
    <lineage>
        <taxon>Viruses</taxon>
        <taxon>Varidnaviria</taxon>
        <taxon>Bamfordvirae</taxon>
        <taxon>Nucleocytoviricota</taxon>
        <taxon>Pokkesviricetes</taxon>
        <taxon>Chitovirales</taxon>
        <taxon>Poxviridae</taxon>
        <taxon>Chordopoxvirinae</taxon>
        <taxon>Parapoxvirus</taxon>
        <taxon>Parapoxvirus orf</taxon>
    </lineage>
</organism>
<keyword evidence="3" id="KW-0426">Late protein</keyword>
<organismHost>
    <name type="scientific">Ovis aries</name>
    <name type="common">Sheep</name>
    <dbReference type="NCBI Taxonomy" id="9940"/>
</organismHost>
<evidence type="ECO:0000313" key="9">
    <source>
        <dbReference type="Proteomes" id="UP000167973"/>
    </source>
</evidence>
<organismHost>
    <name type="scientific">Capra hircus</name>
    <name type="common">Goat</name>
    <dbReference type="NCBI Taxonomy" id="9925"/>
</organismHost>
<evidence type="ECO:0000313" key="8">
    <source>
        <dbReference type="EMBL" id="AKU76841.1"/>
    </source>
</evidence>
<accession>A0A0R8HW13</accession>
<reference evidence="8 9" key="1">
    <citation type="journal article" date="2015" name="Front. Microbiol.">
        <title>Genome analysis of orf virus isolates from goats in the Fujian Province of southern China.</title>
        <authorList>
            <person name="Chi X."/>
            <person name="Zeng X."/>
            <person name="Li W."/>
            <person name="Hao W."/>
            <person name="Li M."/>
            <person name="Huang X."/>
            <person name="Huang Y."/>
            <person name="Rock D.L."/>
            <person name="Luo S."/>
            <person name="Wang S."/>
        </authorList>
    </citation>
    <scope>NUCLEOTIDE SEQUENCE [LARGE SCALE GENOMIC DNA]</scope>
    <source>
        <strain evidence="8">NP</strain>
    </source>
</reference>
<evidence type="ECO:0000256" key="5">
    <source>
        <dbReference type="ARBA" id="ARBA00034774"/>
    </source>
</evidence>
<evidence type="ECO:0000256" key="1">
    <source>
        <dbReference type="ARBA" id="ARBA00004328"/>
    </source>
</evidence>
<evidence type="ECO:0000256" key="2">
    <source>
        <dbReference type="ARBA" id="ARBA00022844"/>
    </source>
</evidence>
<dbReference type="Proteomes" id="UP000167973">
    <property type="component" value="Segment"/>
</dbReference>
<name>A0A0R8HW13_ORFV</name>
<gene>
    <name evidence="8" type="primary">ORFV088</name>
</gene>
<comment type="similarity">
    <text evidence="5">Belongs to the orthopoxvirus OPG138 family.</text>
</comment>
<evidence type="ECO:0000256" key="4">
    <source>
        <dbReference type="ARBA" id="ARBA00024862"/>
    </source>
</evidence>
<organismHost>
    <name type="scientific">Homo sapiens</name>
    <name type="common">Human</name>
    <dbReference type="NCBI Taxonomy" id="9606"/>
</organismHost>
<dbReference type="EMBL" id="KP010355">
    <property type="protein sequence ID" value="AKU76841.1"/>
    <property type="molecule type" value="Genomic_DNA"/>
</dbReference>
<feature type="compositionally biased region" description="Low complexity" evidence="7">
    <location>
        <begin position="180"/>
        <end position="190"/>
    </location>
</feature>
<evidence type="ECO:0000256" key="3">
    <source>
        <dbReference type="ARBA" id="ARBA00022921"/>
    </source>
</evidence>
<comment type="function">
    <text evidence="4">Component of the virion core that undergoes proteolytic processing during the immature virion (IV) to mature virion (MV) transition. Essential for the formation of a structurally normal core.</text>
</comment>
<sequence>MASEKMAQRPQSSYDDYVSTLQKIAPHLRSLLTQLNNEQVIRGGAASGDVDCVGGAGALEASSSSTRRGSSSSSSSRKRTTGTRSTGNRSTGSRSSGARSSSSTRSRRSGAPSRRNNDGAYSGMNACDDETTIQAVSNCGKIVYGVVKNGKLDVQGTVGEVCEDLLGIDSVNGGRKKSSSGRSSTSTGTSRRGGTGTGTGRSSTSGTGRRSTNSGTSSSASSSRRRASSSNTPCSTTSSASTGARRRASNLMNAMDLDSGMC</sequence>
<dbReference type="Pfam" id="PF04651">
    <property type="entry name" value="Pox_A12"/>
    <property type="match status" value="1"/>
</dbReference>
<keyword evidence="2" id="KW-0946">Virion</keyword>
<protein>
    <recommendedName>
        <fullName evidence="6">25 kDa core protein OPG138</fullName>
    </recommendedName>
</protein>
<feature type="region of interest" description="Disordered" evidence="7">
    <location>
        <begin position="52"/>
        <end position="122"/>
    </location>
</feature>
<dbReference type="GO" id="GO:0044423">
    <property type="term" value="C:virion component"/>
    <property type="evidence" value="ECO:0007669"/>
    <property type="project" value="UniProtKB-KW"/>
</dbReference>